<feature type="domain" description="Nucleotidyl transferase" evidence="10">
    <location>
        <begin position="4"/>
        <end position="294"/>
    </location>
</feature>
<evidence type="ECO:0000256" key="3">
    <source>
        <dbReference type="ARBA" id="ARBA00022679"/>
    </source>
</evidence>
<comment type="catalytic activity">
    <reaction evidence="7">
        <text>alpha-D-mannose 1-phosphate + GTP + H(+) = GDP-alpha-D-mannose + diphosphate</text>
        <dbReference type="Rhea" id="RHEA:15229"/>
        <dbReference type="ChEBI" id="CHEBI:15378"/>
        <dbReference type="ChEBI" id="CHEBI:33019"/>
        <dbReference type="ChEBI" id="CHEBI:37565"/>
        <dbReference type="ChEBI" id="CHEBI:57527"/>
        <dbReference type="ChEBI" id="CHEBI:58409"/>
        <dbReference type="EC" id="2.7.7.13"/>
    </reaction>
</comment>
<organism evidence="13">
    <name type="scientific">Leptospirillum ferriphilum</name>
    <dbReference type="NCBI Taxonomy" id="178606"/>
    <lineage>
        <taxon>Bacteria</taxon>
        <taxon>Pseudomonadati</taxon>
        <taxon>Nitrospirota</taxon>
        <taxon>Nitrospiria</taxon>
        <taxon>Nitrospirales</taxon>
        <taxon>Nitrospiraceae</taxon>
        <taxon>Leptospirillum</taxon>
    </lineage>
</organism>
<dbReference type="GO" id="GO:0009298">
    <property type="term" value="P:GDP-mannose biosynthetic process"/>
    <property type="evidence" value="ECO:0007669"/>
    <property type="project" value="TreeGrafter"/>
</dbReference>
<dbReference type="CDD" id="cd02213">
    <property type="entry name" value="cupin_PMI_typeII_C"/>
    <property type="match status" value="1"/>
</dbReference>
<dbReference type="InterPro" id="IPR006375">
    <property type="entry name" value="Man1P_GuaTrfase/Man6P_Isoase"/>
</dbReference>
<dbReference type="EMBL" id="DTMM01000161">
    <property type="protein sequence ID" value="HFT93808.1"/>
    <property type="molecule type" value="Genomic_DNA"/>
</dbReference>
<proteinExistence type="inferred from homology"/>
<sequence length="492" mass="55799">MWFGIIMAGGSGTRFWPLSRELFPKQFLSLDGHSSLLQGTIDRISPLIPQERLWIMVGPKHESETRRIIRLAETEGLPAKVFVEPQSRNTLAPLAIASVYLARTDPEAVLAVMASDHIITPAEKFLALMHQACSIAGRHDAILTFGIPPSRPETGFGYIETGKIIQEESTDLAQVFHVANFVEKPDRERAERFVSGKKHLWNSGMLAFRARLFLEELRIHQPHFYEALQAFEETIGTGKESKALASLYSRAPETSVDYGLLEKSTRVWTVSSMLDWKDVGSWSALDDISEKDTDGNIVRGNVLSFHNKNCILFGDKRILATIGLKDMIIVDTDDATLVCHKDEAQKVREVVKELRKKNRVEALEHRTTHRPWGHYTILDQGPNYKIKNVTINPRSRLSYQMHLHRSEHWVVISGTARITLEGQEVFLHINQSIDIPKTTRHRIENPGKVPLVIIEVQNGEYLEEDDIIRFSDDYQRATDEPVAKPSSGDKKE</sequence>
<comment type="similarity">
    <text evidence="1 8">Belongs to the mannose-6-phosphate isomerase type 2 family.</text>
</comment>
<evidence type="ECO:0000259" key="11">
    <source>
        <dbReference type="Pfam" id="PF01050"/>
    </source>
</evidence>
<keyword evidence="13" id="KW-0413">Isomerase</keyword>
<evidence type="ECO:0000313" key="13">
    <source>
        <dbReference type="EMBL" id="HFT93808.1"/>
    </source>
</evidence>
<evidence type="ECO:0000256" key="5">
    <source>
        <dbReference type="ARBA" id="ARBA00022741"/>
    </source>
</evidence>
<evidence type="ECO:0000259" key="12">
    <source>
        <dbReference type="Pfam" id="PF22640"/>
    </source>
</evidence>
<dbReference type="PANTHER" id="PTHR46390:SF1">
    <property type="entry name" value="MANNOSE-1-PHOSPHATE GUANYLYLTRANSFERASE"/>
    <property type="match status" value="1"/>
</dbReference>
<protein>
    <recommendedName>
        <fullName evidence="2">mannose-1-phosphate guanylyltransferase</fullName>
        <ecNumber evidence="2">2.7.7.13</ecNumber>
    </recommendedName>
</protein>
<keyword evidence="6" id="KW-0342">GTP-binding</keyword>
<evidence type="ECO:0000256" key="6">
    <source>
        <dbReference type="ARBA" id="ARBA00023134"/>
    </source>
</evidence>
<gene>
    <name evidence="13" type="ORF">ENX03_07750</name>
</gene>
<dbReference type="GO" id="GO:0000271">
    <property type="term" value="P:polysaccharide biosynthetic process"/>
    <property type="evidence" value="ECO:0007669"/>
    <property type="project" value="InterPro"/>
</dbReference>
<dbReference type="GO" id="GO:0004475">
    <property type="term" value="F:mannose-1-phosphate guanylyltransferase (GTP) activity"/>
    <property type="evidence" value="ECO:0007669"/>
    <property type="project" value="UniProtKB-EC"/>
</dbReference>
<dbReference type="InterPro" id="IPR011051">
    <property type="entry name" value="RmlC_Cupin_sf"/>
</dbReference>
<dbReference type="Gene3D" id="2.60.120.10">
    <property type="entry name" value="Jelly Rolls"/>
    <property type="match status" value="1"/>
</dbReference>
<dbReference type="InterPro" id="IPR001538">
    <property type="entry name" value="Man6P_isomerase-2_C"/>
</dbReference>
<dbReference type="InterPro" id="IPR049577">
    <property type="entry name" value="GMPP_N"/>
</dbReference>
<dbReference type="Gene3D" id="3.90.550.10">
    <property type="entry name" value="Spore Coat Polysaccharide Biosynthesis Protein SpsA, Chain A"/>
    <property type="match status" value="1"/>
</dbReference>
<keyword evidence="4 13" id="KW-0548">Nucleotidyltransferase</keyword>
<dbReference type="NCBIfam" id="TIGR01479">
    <property type="entry name" value="GMP_PMI"/>
    <property type="match status" value="1"/>
</dbReference>
<evidence type="ECO:0000256" key="8">
    <source>
        <dbReference type="RuleBase" id="RU004190"/>
    </source>
</evidence>
<dbReference type="AlphaFoldDB" id="A0A7C3QX25"/>
<dbReference type="SUPFAM" id="SSF51182">
    <property type="entry name" value="RmlC-like cupins"/>
    <property type="match status" value="1"/>
</dbReference>
<feature type="region of interest" description="Disordered" evidence="9">
    <location>
        <begin position="472"/>
        <end position="492"/>
    </location>
</feature>
<dbReference type="InterPro" id="IPR029044">
    <property type="entry name" value="Nucleotide-diphossugar_trans"/>
</dbReference>
<feature type="domain" description="MannoseP isomerase/GMP-like beta-helix" evidence="12">
    <location>
        <begin position="300"/>
        <end position="354"/>
    </location>
</feature>
<feature type="domain" description="Mannose-6-phosphate isomerase type II C-terminal" evidence="11">
    <location>
        <begin position="358"/>
        <end position="472"/>
    </location>
</feature>
<dbReference type="Pfam" id="PF01050">
    <property type="entry name" value="MannoseP_isomer"/>
    <property type="match status" value="1"/>
</dbReference>
<accession>A0A7C3QX25</accession>
<dbReference type="SUPFAM" id="SSF53448">
    <property type="entry name" value="Nucleotide-diphospho-sugar transferases"/>
    <property type="match status" value="1"/>
</dbReference>
<evidence type="ECO:0000256" key="4">
    <source>
        <dbReference type="ARBA" id="ARBA00022695"/>
    </source>
</evidence>
<evidence type="ECO:0000256" key="2">
    <source>
        <dbReference type="ARBA" id="ARBA00012387"/>
    </source>
</evidence>
<dbReference type="InterPro" id="IPR005835">
    <property type="entry name" value="NTP_transferase_dom"/>
</dbReference>
<dbReference type="InterPro" id="IPR014710">
    <property type="entry name" value="RmlC-like_jellyroll"/>
</dbReference>
<evidence type="ECO:0000259" key="10">
    <source>
        <dbReference type="Pfam" id="PF00483"/>
    </source>
</evidence>
<dbReference type="Pfam" id="PF00483">
    <property type="entry name" value="NTP_transferase"/>
    <property type="match status" value="1"/>
</dbReference>
<dbReference type="GO" id="GO:0016853">
    <property type="term" value="F:isomerase activity"/>
    <property type="evidence" value="ECO:0007669"/>
    <property type="project" value="UniProtKB-KW"/>
</dbReference>
<name>A0A7C3QX25_9BACT</name>
<evidence type="ECO:0000256" key="7">
    <source>
        <dbReference type="ARBA" id="ARBA00047343"/>
    </source>
</evidence>
<evidence type="ECO:0000256" key="1">
    <source>
        <dbReference type="ARBA" id="ARBA00006115"/>
    </source>
</evidence>
<dbReference type="InterPro" id="IPR054566">
    <property type="entry name" value="ManC/GMP-like_b-helix"/>
</dbReference>
<dbReference type="Pfam" id="PF22640">
    <property type="entry name" value="ManC_GMP_beta-helix"/>
    <property type="match status" value="1"/>
</dbReference>
<keyword evidence="5" id="KW-0547">Nucleotide-binding</keyword>
<keyword evidence="3 13" id="KW-0808">Transferase</keyword>
<dbReference type="EC" id="2.7.7.13" evidence="2"/>
<dbReference type="FunFam" id="3.90.550.10:FF:000046">
    <property type="entry name" value="Mannose-1-phosphate guanylyltransferase (GDP)"/>
    <property type="match status" value="1"/>
</dbReference>
<dbReference type="PANTHER" id="PTHR46390">
    <property type="entry name" value="MANNOSE-1-PHOSPHATE GUANYLYLTRANSFERASE"/>
    <property type="match status" value="1"/>
</dbReference>
<dbReference type="FunFam" id="2.60.120.10:FF:000032">
    <property type="entry name" value="Mannose-1-phosphate guanylyltransferase/mannose-6-phosphate isomerase"/>
    <property type="match status" value="1"/>
</dbReference>
<evidence type="ECO:0000256" key="9">
    <source>
        <dbReference type="SAM" id="MobiDB-lite"/>
    </source>
</evidence>
<dbReference type="InterPro" id="IPR051161">
    <property type="entry name" value="Mannose-6P_isomerase_type2"/>
</dbReference>
<comment type="caution">
    <text evidence="13">The sequence shown here is derived from an EMBL/GenBank/DDBJ whole genome shotgun (WGS) entry which is preliminary data.</text>
</comment>
<dbReference type="CDD" id="cd02509">
    <property type="entry name" value="GDP-M1P_Guanylyltransferase"/>
    <property type="match status" value="1"/>
</dbReference>
<dbReference type="GO" id="GO:0005525">
    <property type="term" value="F:GTP binding"/>
    <property type="evidence" value="ECO:0007669"/>
    <property type="project" value="UniProtKB-KW"/>
</dbReference>
<reference evidence="13" key="1">
    <citation type="journal article" date="2020" name="mSystems">
        <title>Genome- and Community-Level Interaction Insights into Carbon Utilization and Element Cycling Functions of Hydrothermarchaeota in Hydrothermal Sediment.</title>
        <authorList>
            <person name="Zhou Z."/>
            <person name="Liu Y."/>
            <person name="Xu W."/>
            <person name="Pan J."/>
            <person name="Luo Z.H."/>
            <person name="Li M."/>
        </authorList>
    </citation>
    <scope>NUCLEOTIDE SEQUENCE [LARGE SCALE GENOMIC DNA]</scope>
    <source>
        <strain evidence="13">SpSt-902</strain>
    </source>
</reference>